<feature type="signal peptide" evidence="2">
    <location>
        <begin position="1"/>
        <end position="20"/>
    </location>
</feature>
<dbReference type="EMBL" id="CP074402">
    <property type="protein sequence ID" value="QVJ01847.1"/>
    <property type="molecule type" value="Genomic_DNA"/>
</dbReference>
<sequence>MRTAALAAPLAALLLAVACAPRQGGTSGVEPRDTPAAPPPSVTGSLPHPVEGPPLWTAPFSSEPRAAGSSFVGVSQERAGGPLHFLGVDRDGVTRWATERDPSCTGFTVARAEEGGDEFVVLLDREPDPDGGVLAHVTTASAHDPDTGELRWGPTEVPGTLVGPGLVFAAVAGSVMSEETGPRTALAATTGEVVADEDDGDAVLHEHHGTLLLHRDGALRAVGPGGEGLWTHADLAVPDRLGDRPVAVGYGPRPSSDSSSAVVLEWTAGPAEGGDEARDALLYTVHHLRTGARLLTLDPGTRPRLLGDGRGRTVVLGTPAAGGEARLYGLAATEPAPVWELPARPGERLAGLVGGTLYTDVPEGGTGRAVDAATGDVPAELPTEVADRIPVAALPGGPALLQVPEGGGGALAALPVS</sequence>
<organism evidence="3 4">
    <name type="scientific">Nocardiopsis eucommiae</name>
    <dbReference type="NCBI Taxonomy" id="2831970"/>
    <lineage>
        <taxon>Bacteria</taxon>
        <taxon>Bacillati</taxon>
        <taxon>Actinomycetota</taxon>
        <taxon>Actinomycetes</taxon>
        <taxon>Streptosporangiales</taxon>
        <taxon>Nocardiopsidaceae</taxon>
        <taxon>Nocardiopsis</taxon>
    </lineage>
</organism>
<protein>
    <submittedName>
        <fullName evidence="3">Pyrroloquinoline quinone biosynthesis protein</fullName>
    </submittedName>
</protein>
<feature type="chain" id="PRO_5038669295" evidence="2">
    <location>
        <begin position="21"/>
        <end position="417"/>
    </location>
</feature>
<keyword evidence="2" id="KW-0732">Signal</keyword>
<accession>A0A975LAS4</accession>
<evidence type="ECO:0000256" key="1">
    <source>
        <dbReference type="SAM" id="MobiDB-lite"/>
    </source>
</evidence>
<evidence type="ECO:0000256" key="2">
    <source>
        <dbReference type="SAM" id="SignalP"/>
    </source>
</evidence>
<evidence type="ECO:0000313" key="3">
    <source>
        <dbReference type="EMBL" id="QVJ01847.1"/>
    </source>
</evidence>
<dbReference type="KEGG" id="nec:KGD82_02255"/>
<reference evidence="3" key="1">
    <citation type="submission" date="2021-05" db="EMBL/GenBank/DDBJ databases">
        <authorList>
            <person name="Kaiqin L."/>
            <person name="Jian G."/>
        </authorList>
    </citation>
    <scope>NUCLEOTIDE SEQUENCE</scope>
    <source>
        <strain evidence="3">HDS5</strain>
    </source>
</reference>
<feature type="region of interest" description="Disordered" evidence="1">
    <location>
        <begin position="23"/>
        <end position="55"/>
    </location>
</feature>
<dbReference type="PROSITE" id="PS51257">
    <property type="entry name" value="PROKAR_LIPOPROTEIN"/>
    <property type="match status" value="1"/>
</dbReference>
<keyword evidence="4" id="KW-1185">Reference proteome</keyword>
<gene>
    <name evidence="3" type="ORF">KGD82_02255</name>
</gene>
<name>A0A975LAS4_9ACTN</name>
<evidence type="ECO:0000313" key="4">
    <source>
        <dbReference type="Proteomes" id="UP000682416"/>
    </source>
</evidence>
<dbReference type="AlphaFoldDB" id="A0A975LAS4"/>
<proteinExistence type="predicted"/>
<dbReference type="Proteomes" id="UP000682416">
    <property type="component" value="Chromosome"/>
</dbReference>